<dbReference type="SUPFAM" id="SSF50370">
    <property type="entry name" value="Ricin B-like lectins"/>
    <property type="match status" value="1"/>
</dbReference>
<dbReference type="SMART" id="SM00458">
    <property type="entry name" value="RICIN"/>
    <property type="match status" value="1"/>
</dbReference>
<dbReference type="CDD" id="cd23451">
    <property type="entry name" value="beta-trefoil_Ricin_laminarinase"/>
    <property type="match status" value="1"/>
</dbReference>
<keyword evidence="2 5" id="KW-0732">Signal</keyword>
<proteinExistence type="inferred from homology"/>
<evidence type="ECO:0000256" key="5">
    <source>
        <dbReference type="SAM" id="SignalP"/>
    </source>
</evidence>
<protein>
    <submittedName>
        <fullName evidence="7">Glucosylceramidase</fullName>
    </submittedName>
</protein>
<evidence type="ECO:0000256" key="4">
    <source>
        <dbReference type="RuleBase" id="RU361188"/>
    </source>
</evidence>
<dbReference type="PROSITE" id="PS50231">
    <property type="entry name" value="RICIN_B_LECTIN"/>
    <property type="match status" value="1"/>
</dbReference>
<dbReference type="InterPro" id="IPR013780">
    <property type="entry name" value="Glyco_hydro_b"/>
</dbReference>
<feature type="chain" id="PRO_5012364630" evidence="5">
    <location>
        <begin position="45"/>
        <end position="638"/>
    </location>
</feature>
<dbReference type="PRINTS" id="PR00843">
    <property type="entry name" value="GLHYDRLASE30"/>
</dbReference>
<accession>A0A1M7AQI2</accession>
<dbReference type="Pfam" id="PF17189">
    <property type="entry name" value="Glyco_hydro_30C"/>
    <property type="match status" value="1"/>
</dbReference>
<feature type="domain" description="Ricin B lectin" evidence="6">
    <location>
        <begin position="511"/>
        <end position="636"/>
    </location>
</feature>
<dbReference type="InterPro" id="IPR035992">
    <property type="entry name" value="Ricin_B-like_lectins"/>
</dbReference>
<evidence type="ECO:0000256" key="3">
    <source>
        <dbReference type="ARBA" id="ARBA00022801"/>
    </source>
</evidence>
<dbReference type="GO" id="GO:0006680">
    <property type="term" value="P:glucosylceramide catabolic process"/>
    <property type="evidence" value="ECO:0007669"/>
    <property type="project" value="TreeGrafter"/>
</dbReference>
<dbReference type="InterPro" id="IPR001139">
    <property type="entry name" value="Glyco_hydro_30"/>
</dbReference>
<dbReference type="PANTHER" id="PTHR11069">
    <property type="entry name" value="GLUCOSYLCERAMIDASE"/>
    <property type="match status" value="1"/>
</dbReference>
<dbReference type="Proteomes" id="UP000184111">
    <property type="component" value="Unassembled WGS sequence"/>
</dbReference>
<keyword evidence="3 4" id="KW-0378">Hydrolase</keyword>
<evidence type="ECO:0000313" key="8">
    <source>
        <dbReference type="Proteomes" id="UP000184111"/>
    </source>
</evidence>
<dbReference type="InterPro" id="IPR017853">
    <property type="entry name" value="GH"/>
</dbReference>
<dbReference type="Gene3D" id="3.20.20.80">
    <property type="entry name" value="Glycosidases"/>
    <property type="match status" value="1"/>
</dbReference>
<feature type="signal peptide" evidence="5">
    <location>
        <begin position="1"/>
        <end position="44"/>
    </location>
</feature>
<dbReference type="GO" id="GO:0016020">
    <property type="term" value="C:membrane"/>
    <property type="evidence" value="ECO:0007669"/>
    <property type="project" value="GOC"/>
</dbReference>
<dbReference type="GO" id="GO:0004348">
    <property type="term" value="F:glucosylceramidase activity"/>
    <property type="evidence" value="ECO:0007669"/>
    <property type="project" value="InterPro"/>
</dbReference>
<comment type="similarity">
    <text evidence="1 4">Belongs to the glycosyl hydrolase 30 family.</text>
</comment>
<dbReference type="PANTHER" id="PTHR11069:SF23">
    <property type="entry name" value="LYSOSOMAL ACID GLUCOSYLCERAMIDASE"/>
    <property type="match status" value="1"/>
</dbReference>
<name>A0A1M7AQI2_9ACTN</name>
<evidence type="ECO:0000259" key="6">
    <source>
        <dbReference type="SMART" id="SM00458"/>
    </source>
</evidence>
<dbReference type="EMBL" id="FRBI01000004">
    <property type="protein sequence ID" value="SHL45030.1"/>
    <property type="molecule type" value="Genomic_DNA"/>
</dbReference>
<dbReference type="STRING" id="310782.SAMN05216499_104166"/>
<reference evidence="7 8" key="1">
    <citation type="submission" date="2016-11" db="EMBL/GenBank/DDBJ databases">
        <authorList>
            <person name="Jaros S."/>
            <person name="Januszkiewicz K."/>
            <person name="Wedrychowicz H."/>
        </authorList>
    </citation>
    <scope>NUCLEOTIDE SEQUENCE [LARGE SCALE GENOMIC DNA]</scope>
    <source>
        <strain evidence="7 8">CGMCC 4.2025</strain>
    </source>
</reference>
<dbReference type="SUPFAM" id="SSF51445">
    <property type="entry name" value="(Trans)glycosidases"/>
    <property type="match status" value="1"/>
</dbReference>
<evidence type="ECO:0000313" key="7">
    <source>
        <dbReference type="EMBL" id="SHL45030.1"/>
    </source>
</evidence>
<keyword evidence="4" id="KW-0326">Glycosidase</keyword>
<sequence>MSAATRPHTGRSSGSRLRRVIVGTLTAAAAAITPMLAVPATAHAAGEGVQVYLTTTNDSGGRNVVKGLEQQAPLSFASGTGGSGQNVTVDEGTTYQQFTGGGASFTDTAAWLMNSSGALSASTRNTVMQKLFDPVNGIGLGFLRNPMGASDLARGNYTYDDMPAGQTDPSLAHFSIAHDLADVVPLTKQARQLNPNVKVMGTPWTPPPWMKDNGAYSQGWLQSQYYAAYAQYFVKYLQAYQAQGVPVDYVTVQNEPTCCSGYPSAQWDGSGLAYFTKTNLLPALHAAGLSTKVLALDWNWDTYDSYAAPTVTDAAVRNDPNFGGIAWHGYGGSVGEQTTIHNQYPNLPAFDTEHSGGTWIANQQKEDMENLIDYTRNWGQSWVKWSLAVDQNMGPHNGGCGTCTGLITVHNGDSRSGQVDYTIEYYTMGQLTKFVKPGATRIASSDNATVRNVAWRNPDGSKALIAYNESSSAQTLRVNWGNENFSYSLPGGASATFTWAGTPGSGGSTGGHTGTITGYGGKCVDVAGASSTNGSAVQLYDCNGTTAQSWTASGTTFQALGKCMDVASAGTANGTKVQLYDCNGTASQVWTRGANNTLVNPQSGRCLDATGPSSANGTRLQIWDCSGAANQQWTAPAA</sequence>
<dbReference type="Pfam" id="PF00652">
    <property type="entry name" value="Ricin_B_lectin"/>
    <property type="match status" value="1"/>
</dbReference>
<dbReference type="InterPro" id="IPR000772">
    <property type="entry name" value="Ricin_B_lectin"/>
</dbReference>
<organism evidence="7 8">
    <name type="scientific">Actinacidiphila paucisporea</name>
    <dbReference type="NCBI Taxonomy" id="310782"/>
    <lineage>
        <taxon>Bacteria</taxon>
        <taxon>Bacillati</taxon>
        <taxon>Actinomycetota</taxon>
        <taxon>Actinomycetes</taxon>
        <taxon>Kitasatosporales</taxon>
        <taxon>Streptomycetaceae</taxon>
        <taxon>Actinacidiphila</taxon>
    </lineage>
</organism>
<evidence type="ECO:0000256" key="2">
    <source>
        <dbReference type="ARBA" id="ARBA00022729"/>
    </source>
</evidence>
<keyword evidence="8" id="KW-1185">Reference proteome</keyword>
<dbReference type="InterPro" id="IPR033453">
    <property type="entry name" value="Glyco_hydro_30_TIM-barrel"/>
</dbReference>
<evidence type="ECO:0000256" key="1">
    <source>
        <dbReference type="ARBA" id="ARBA00005382"/>
    </source>
</evidence>
<dbReference type="Gene3D" id="2.80.10.50">
    <property type="match status" value="1"/>
</dbReference>
<dbReference type="Gene3D" id="2.60.40.1180">
    <property type="entry name" value="Golgi alpha-mannosidase II"/>
    <property type="match status" value="1"/>
</dbReference>
<dbReference type="RefSeq" id="WP_079189599.1">
    <property type="nucleotide sequence ID" value="NZ_FRBI01000004.1"/>
</dbReference>
<gene>
    <name evidence="7" type="ORF">SAMN05216499_104166</name>
</gene>
<dbReference type="InterPro" id="IPR033452">
    <property type="entry name" value="GH30_C"/>
</dbReference>
<dbReference type="SUPFAM" id="SSF51011">
    <property type="entry name" value="Glycosyl hydrolase domain"/>
    <property type="match status" value="1"/>
</dbReference>
<dbReference type="Pfam" id="PF02055">
    <property type="entry name" value="Glyco_hydro_30"/>
    <property type="match status" value="1"/>
</dbReference>
<dbReference type="OrthoDB" id="9806701at2"/>
<dbReference type="AlphaFoldDB" id="A0A1M7AQI2"/>